<evidence type="ECO:0000259" key="13">
    <source>
        <dbReference type="PROSITE" id="PS51888"/>
    </source>
</evidence>
<organism evidence="14 15">
    <name type="scientific">Brassicogethes aeneus</name>
    <name type="common">Rape pollen beetle</name>
    <name type="synonym">Meligethes aeneus</name>
    <dbReference type="NCBI Taxonomy" id="1431903"/>
    <lineage>
        <taxon>Eukaryota</taxon>
        <taxon>Metazoa</taxon>
        <taxon>Ecdysozoa</taxon>
        <taxon>Arthropoda</taxon>
        <taxon>Hexapoda</taxon>
        <taxon>Insecta</taxon>
        <taxon>Pterygota</taxon>
        <taxon>Neoptera</taxon>
        <taxon>Endopterygota</taxon>
        <taxon>Coleoptera</taxon>
        <taxon>Polyphaga</taxon>
        <taxon>Cucujiformia</taxon>
        <taxon>Nitidulidae</taxon>
        <taxon>Meligethinae</taxon>
        <taxon>Brassicogethes</taxon>
    </lineage>
</organism>
<dbReference type="Pfam" id="PF12032">
    <property type="entry name" value="CLIP"/>
    <property type="match status" value="1"/>
</dbReference>
<dbReference type="InterPro" id="IPR001254">
    <property type="entry name" value="Trypsin_dom"/>
</dbReference>
<evidence type="ECO:0000259" key="12">
    <source>
        <dbReference type="PROSITE" id="PS50240"/>
    </source>
</evidence>
<evidence type="ECO:0000256" key="10">
    <source>
        <dbReference type="RuleBase" id="RU366078"/>
    </source>
</evidence>
<evidence type="ECO:0000256" key="5">
    <source>
        <dbReference type="ARBA" id="ARBA00023145"/>
    </source>
</evidence>
<keyword evidence="1 9" id="KW-0645">Protease</keyword>
<evidence type="ECO:0000256" key="3">
    <source>
        <dbReference type="ARBA" id="ARBA00022801"/>
    </source>
</evidence>
<reference evidence="14" key="1">
    <citation type="submission" date="2021-12" db="EMBL/GenBank/DDBJ databases">
        <authorList>
            <person name="King R."/>
        </authorList>
    </citation>
    <scope>NUCLEOTIDE SEQUENCE</scope>
</reference>
<evidence type="ECO:0000313" key="15">
    <source>
        <dbReference type="Proteomes" id="UP001154078"/>
    </source>
</evidence>
<keyword evidence="10" id="KW-0964">Secreted</keyword>
<dbReference type="InterPro" id="IPR038565">
    <property type="entry name" value="CLIP_sf"/>
</dbReference>
<evidence type="ECO:0000256" key="9">
    <source>
        <dbReference type="RuleBase" id="RU363034"/>
    </source>
</evidence>
<dbReference type="InterPro" id="IPR001314">
    <property type="entry name" value="Peptidase_S1A"/>
</dbReference>
<name>A0A9P0AX70_BRAAE</name>
<dbReference type="AlphaFoldDB" id="A0A9P0AX70"/>
<protein>
    <recommendedName>
        <fullName evidence="10">CLIP domain-containing serine protease</fullName>
        <ecNumber evidence="9">3.4.21.-</ecNumber>
    </recommendedName>
</protein>
<proteinExistence type="inferred from homology"/>
<dbReference type="GO" id="GO:0035008">
    <property type="term" value="P:positive regulation of melanization defense response"/>
    <property type="evidence" value="ECO:0007669"/>
    <property type="project" value="UniProtKB-ARBA"/>
</dbReference>
<dbReference type="InterPro" id="IPR022700">
    <property type="entry name" value="CLIP"/>
</dbReference>
<evidence type="ECO:0000256" key="11">
    <source>
        <dbReference type="SAM" id="MobiDB-lite"/>
    </source>
</evidence>
<evidence type="ECO:0000256" key="6">
    <source>
        <dbReference type="ARBA" id="ARBA00023157"/>
    </source>
</evidence>
<keyword evidence="7" id="KW-0325">Glycoprotein</keyword>
<feature type="domain" description="Peptidase S1" evidence="12">
    <location>
        <begin position="132"/>
        <end position="398"/>
    </location>
</feature>
<dbReference type="EMBL" id="OV121133">
    <property type="protein sequence ID" value="CAH0550473.1"/>
    <property type="molecule type" value="Genomic_DNA"/>
</dbReference>
<dbReference type="GO" id="GO:0004252">
    <property type="term" value="F:serine-type endopeptidase activity"/>
    <property type="evidence" value="ECO:0007669"/>
    <property type="project" value="UniProtKB-UniRule"/>
</dbReference>
<dbReference type="CDD" id="cd00190">
    <property type="entry name" value="Tryp_SPc"/>
    <property type="match status" value="1"/>
</dbReference>
<dbReference type="InterPro" id="IPR051487">
    <property type="entry name" value="Ser/Thr_Proteases_Immune/Dev"/>
</dbReference>
<dbReference type="PROSITE" id="PS00135">
    <property type="entry name" value="TRYPSIN_SER"/>
    <property type="match status" value="1"/>
</dbReference>
<dbReference type="GO" id="GO:0006508">
    <property type="term" value="P:proteolysis"/>
    <property type="evidence" value="ECO:0007669"/>
    <property type="project" value="UniProtKB-KW"/>
</dbReference>
<dbReference type="InterPro" id="IPR033116">
    <property type="entry name" value="TRYPSIN_SER"/>
</dbReference>
<dbReference type="Gene3D" id="2.40.10.10">
    <property type="entry name" value="Trypsin-like serine proteases"/>
    <property type="match status" value="2"/>
</dbReference>
<dbReference type="FunFam" id="3.30.1640.30:FF:000001">
    <property type="entry name" value="Serine protease 7"/>
    <property type="match status" value="1"/>
</dbReference>
<feature type="region of interest" description="Disordered" evidence="11">
    <location>
        <begin position="88"/>
        <end position="118"/>
    </location>
</feature>
<dbReference type="Gene3D" id="3.30.1640.30">
    <property type="match status" value="1"/>
</dbReference>
<dbReference type="EC" id="3.4.21.-" evidence="9"/>
<keyword evidence="4 9" id="KW-0720">Serine protease</keyword>
<feature type="chain" id="PRO_5040542826" description="CLIP domain-containing serine protease" evidence="10">
    <location>
        <begin position="25"/>
        <end position="399"/>
    </location>
</feature>
<dbReference type="Proteomes" id="UP001154078">
    <property type="component" value="Chromosome 2"/>
</dbReference>
<dbReference type="OrthoDB" id="9028152at2759"/>
<dbReference type="PRINTS" id="PR00722">
    <property type="entry name" value="CHYMOTRYPSIN"/>
</dbReference>
<evidence type="ECO:0000256" key="1">
    <source>
        <dbReference type="ARBA" id="ARBA00022670"/>
    </source>
</evidence>
<evidence type="ECO:0000256" key="8">
    <source>
        <dbReference type="ARBA" id="ARBA00024195"/>
    </source>
</evidence>
<dbReference type="SUPFAM" id="SSF50494">
    <property type="entry name" value="Trypsin-like serine proteases"/>
    <property type="match status" value="1"/>
</dbReference>
<comment type="subcellular location">
    <subcellularLocation>
        <location evidence="10">Secreted</location>
    </subcellularLocation>
</comment>
<evidence type="ECO:0000256" key="4">
    <source>
        <dbReference type="ARBA" id="ARBA00022825"/>
    </source>
</evidence>
<feature type="signal peptide" evidence="10">
    <location>
        <begin position="1"/>
        <end position="24"/>
    </location>
</feature>
<comment type="similarity">
    <text evidence="8 10">Belongs to the peptidase S1 family. CLIP subfamily.</text>
</comment>
<dbReference type="Pfam" id="PF00089">
    <property type="entry name" value="Trypsin"/>
    <property type="match status" value="1"/>
</dbReference>
<keyword evidence="15" id="KW-1185">Reference proteome</keyword>
<keyword evidence="2 10" id="KW-0732">Signal</keyword>
<keyword evidence="6" id="KW-1015">Disulfide bond</keyword>
<dbReference type="FunFam" id="2.40.10.10:FF:000028">
    <property type="entry name" value="Serine protease easter"/>
    <property type="match status" value="1"/>
</dbReference>
<dbReference type="InterPro" id="IPR043504">
    <property type="entry name" value="Peptidase_S1_PA_chymotrypsin"/>
</dbReference>
<feature type="domain" description="Clip" evidence="13">
    <location>
        <begin position="29"/>
        <end position="82"/>
    </location>
</feature>
<evidence type="ECO:0000313" key="14">
    <source>
        <dbReference type="EMBL" id="CAH0550473.1"/>
    </source>
</evidence>
<evidence type="ECO:0000256" key="7">
    <source>
        <dbReference type="ARBA" id="ARBA00023180"/>
    </source>
</evidence>
<dbReference type="FunFam" id="2.40.10.10:FF:000084">
    <property type="entry name" value="Serine protease easter"/>
    <property type="match status" value="1"/>
</dbReference>
<sequence length="399" mass="44007">MGTTRLSLISVLVQCFGLIVLINGQDIDSCSTPRSKPGNCLVIHECPSLYQLLQRRPIKRVDSDYLRNSQCGFQGTFPKVCCPIGSEPESQSTPVAPPRPTSRPTISGGGGSQGASLLPTKENCGVGTENRIYGGEKTDLDEFPWMALIQYERPNKLRGFYCGGVLINNKYILTAAHCVIGKDLPKDWKLISVRLGEYNLDDPIDCITYKQNNFKDCAPEPQDIAVEDRIPHFQYDPYDPNQPNDIALLRLVRPAVYTDYVKPICLPSTPAEINKNYIGKKVFVAGWGKTESKTESNIKLKLQVPVKSPDICTTTYRKANVALSNSTQICAGGEKGKDSCRGDSGGPLMSLEKDENGNINWFSIGVVSFGPSPCGMENWPGVYTNIAHFMPWIYSQVKP</sequence>
<dbReference type="InterPro" id="IPR009003">
    <property type="entry name" value="Peptidase_S1_PA"/>
</dbReference>
<dbReference type="SMART" id="SM00020">
    <property type="entry name" value="Tryp_SPc"/>
    <property type="match status" value="1"/>
</dbReference>
<dbReference type="PROSITE" id="PS00134">
    <property type="entry name" value="TRYPSIN_HIS"/>
    <property type="match status" value="1"/>
</dbReference>
<dbReference type="PROSITE" id="PS50240">
    <property type="entry name" value="TRYPSIN_DOM"/>
    <property type="match status" value="1"/>
</dbReference>
<accession>A0A9P0AX70</accession>
<gene>
    <name evidence="14" type="ORF">MELIAE_LOCUS3278</name>
</gene>
<evidence type="ECO:0000256" key="2">
    <source>
        <dbReference type="ARBA" id="ARBA00022729"/>
    </source>
</evidence>
<dbReference type="PROSITE" id="PS51888">
    <property type="entry name" value="CLIP"/>
    <property type="match status" value="1"/>
</dbReference>
<dbReference type="PANTHER" id="PTHR24256">
    <property type="entry name" value="TRYPTASE-RELATED"/>
    <property type="match status" value="1"/>
</dbReference>
<dbReference type="GO" id="GO:0005576">
    <property type="term" value="C:extracellular region"/>
    <property type="evidence" value="ECO:0007669"/>
    <property type="project" value="UniProtKB-SubCell"/>
</dbReference>
<comment type="domain">
    <text evidence="10">The clip domain consists of 35-55 residues which are 'knitted' together usually by 3 conserved disulfide bonds forming a clip-like compact structure.</text>
</comment>
<dbReference type="InterPro" id="IPR018114">
    <property type="entry name" value="TRYPSIN_HIS"/>
</dbReference>
<dbReference type="SMART" id="SM00680">
    <property type="entry name" value="CLIP"/>
    <property type="match status" value="1"/>
</dbReference>
<keyword evidence="3 9" id="KW-0378">Hydrolase</keyword>
<keyword evidence="5" id="KW-0865">Zymogen</keyword>